<dbReference type="AlphaFoldDB" id="A0A7S2GDW6"/>
<feature type="region of interest" description="Disordered" evidence="4">
    <location>
        <begin position="356"/>
        <end position="414"/>
    </location>
</feature>
<dbReference type="PANTHER" id="PTHR45670">
    <property type="entry name" value="E3 UBIQUITIN-PROTEIN LIGASE TRIP12"/>
    <property type="match status" value="1"/>
</dbReference>
<dbReference type="SMART" id="SM00119">
    <property type="entry name" value="HECTc"/>
    <property type="match status" value="1"/>
</dbReference>
<dbReference type="SUPFAM" id="SSF56204">
    <property type="entry name" value="Hect, E3 ligase catalytic domain"/>
    <property type="match status" value="1"/>
</dbReference>
<dbReference type="GO" id="GO:0000209">
    <property type="term" value="P:protein polyubiquitination"/>
    <property type="evidence" value="ECO:0007669"/>
    <property type="project" value="TreeGrafter"/>
</dbReference>
<evidence type="ECO:0000313" key="6">
    <source>
        <dbReference type="EMBL" id="CAD9445852.1"/>
    </source>
</evidence>
<feature type="compositionally biased region" description="Low complexity" evidence="4">
    <location>
        <begin position="391"/>
        <end position="413"/>
    </location>
</feature>
<dbReference type="InterPro" id="IPR045322">
    <property type="entry name" value="HECTD1/TRIP12-like"/>
</dbReference>
<dbReference type="InterPro" id="IPR035983">
    <property type="entry name" value="Hect_E3_ubiquitin_ligase"/>
</dbReference>
<feature type="region of interest" description="Disordered" evidence="4">
    <location>
        <begin position="1"/>
        <end position="64"/>
    </location>
</feature>
<dbReference type="Pfam" id="PF00632">
    <property type="entry name" value="HECT"/>
    <property type="match status" value="1"/>
</dbReference>
<sequence>MVSIEVEKAAPAAADGEEAAHPPLARVQGLVAADSATRPDPDAPSSPAPHEGGGNGGSSDGAHWSNATVVESEAGRVSLVYDDGTFEGAVPGYRVRAVPQPESKQRLNPLAAIFMSFEQFLSSREERRGADDPFARDSQPANLKRTLSAFHIGRAQQVGRVPREALDDDAAEPAAAPAAMDAAPTSSGAASMAHDPFDIAPMRLRVRFSLGTETDVPSDAGLCFEDDASLLYCMQLLRESTPSGKLASLAPQELGYHPGVTCDRSGQNPIVGNRYKLRDENYDVCKAEFERMPAEEQEEYTRIPPPVFRKAKGCGPAKWHLYYTIEVAEQRISAGGGARNDVIAASGAGAASAVSSAVGATRPEGMHREGSPRAGSPRASILSSPRANALGGSPRQGSPRSSSGGLMGSPSALGSGGGLSGGALSWSAKEVEADLLSGRLEPETVLRELRRATPGAELRLSEVATRVLAGSYGSTLAPLCSAQLMAVFREVSGTPRAAVAASPPIPAPHALAELRAELGQAGIADGEFCDVLLLLWLLAQRILVEDEGGGSKGGAPSAASSAAAQESSDSIARRHLASPLLSAKLQRQLSDALAVSSGALPLWSRMLLERCPALFTSQARTMYFRSSAFGVSRAVHWSQEAQVATVRSAYAEELAALERARLEAELGQDPQGLAEVVEQQTEIEDRVGRERLGALKSDIARVQRDRLLTMAERLMKLHASSRQALEIQFEGESGFGSGVTQNFYSATANELLKVGVNDALPIWICETAGVNADGVINHSGQLFPLPLLPSTPPEKAAAICERFRFLGRLMAKACRDSFIVPLPLSRHFLHLVRGGILTYSALPPPLSTGGVAAGYAAVCARLAAIDAEGSSLGEAERRRRYEREADREFSNSCLGMGTSLSLREWLQAGGCAFVCPLTDAPLCEGGEERELTVHNLQEFVHLLAQLWLADGVLAQAEAFRSGIEEVFSVATLAPFTLAELQTVLCGTMSIEWSEAELQRHLHPTGGYTKHSKVYQLLIDELQRMPNDDRAKFLNFVTACPHLPPVGLSMLEIEVLPQHAGGAFPTAQTCGNKLYLPEYDSAAELQAGLAEAFANTEAGGLHEHAG</sequence>
<evidence type="ECO:0000256" key="1">
    <source>
        <dbReference type="ARBA" id="ARBA00022679"/>
    </source>
</evidence>
<feature type="compositionally biased region" description="Low complexity" evidence="4">
    <location>
        <begin position="32"/>
        <end position="41"/>
    </location>
</feature>
<evidence type="ECO:0000256" key="3">
    <source>
        <dbReference type="PROSITE-ProRule" id="PRU00104"/>
    </source>
</evidence>
<gene>
    <name evidence="6" type="ORF">CBRE1094_LOCUS14325</name>
</gene>
<protein>
    <recommendedName>
        <fullName evidence="5">HECT domain-containing protein</fullName>
    </recommendedName>
</protein>
<name>A0A7S2GDW6_9EUKA</name>
<dbReference type="GO" id="GO:0061630">
    <property type="term" value="F:ubiquitin protein ligase activity"/>
    <property type="evidence" value="ECO:0007669"/>
    <property type="project" value="InterPro"/>
</dbReference>
<dbReference type="Gene3D" id="3.90.1750.10">
    <property type="entry name" value="Hect, E3 ligase catalytic domains"/>
    <property type="match status" value="2"/>
</dbReference>
<dbReference type="PROSITE" id="PS50237">
    <property type="entry name" value="HECT"/>
    <property type="match status" value="1"/>
</dbReference>
<evidence type="ECO:0000256" key="4">
    <source>
        <dbReference type="SAM" id="MobiDB-lite"/>
    </source>
</evidence>
<keyword evidence="2 3" id="KW-0833">Ubl conjugation pathway</keyword>
<dbReference type="GO" id="GO:0043161">
    <property type="term" value="P:proteasome-mediated ubiquitin-dependent protein catabolic process"/>
    <property type="evidence" value="ECO:0007669"/>
    <property type="project" value="TreeGrafter"/>
</dbReference>
<dbReference type="Gene3D" id="3.30.2160.10">
    <property type="entry name" value="Hect, E3 ligase catalytic domain"/>
    <property type="match status" value="1"/>
</dbReference>
<dbReference type="PANTHER" id="PTHR45670:SF1">
    <property type="entry name" value="E3 UBIQUITIN-PROTEIN LIGASE HECTD1"/>
    <property type="match status" value="1"/>
</dbReference>
<proteinExistence type="predicted"/>
<dbReference type="InterPro" id="IPR000569">
    <property type="entry name" value="HECT_dom"/>
</dbReference>
<organism evidence="6">
    <name type="scientific">Haptolina brevifila</name>
    <dbReference type="NCBI Taxonomy" id="156173"/>
    <lineage>
        <taxon>Eukaryota</taxon>
        <taxon>Haptista</taxon>
        <taxon>Haptophyta</taxon>
        <taxon>Prymnesiophyceae</taxon>
        <taxon>Prymnesiales</taxon>
        <taxon>Prymnesiaceae</taxon>
        <taxon>Haptolina</taxon>
    </lineage>
</organism>
<evidence type="ECO:0000256" key="2">
    <source>
        <dbReference type="ARBA" id="ARBA00022786"/>
    </source>
</evidence>
<dbReference type="Gene3D" id="3.30.2410.10">
    <property type="entry name" value="Hect, E3 ligase catalytic domain"/>
    <property type="match status" value="1"/>
</dbReference>
<evidence type="ECO:0000259" key="5">
    <source>
        <dbReference type="PROSITE" id="PS50237"/>
    </source>
</evidence>
<feature type="domain" description="HECT" evidence="5">
    <location>
        <begin position="722"/>
        <end position="1101"/>
    </location>
</feature>
<dbReference type="GO" id="GO:0016607">
    <property type="term" value="C:nuclear speck"/>
    <property type="evidence" value="ECO:0007669"/>
    <property type="project" value="TreeGrafter"/>
</dbReference>
<keyword evidence="1" id="KW-0808">Transferase</keyword>
<accession>A0A7S2GDW6</accession>
<dbReference type="EMBL" id="HBGU01026386">
    <property type="protein sequence ID" value="CAD9445852.1"/>
    <property type="molecule type" value="Transcribed_RNA"/>
</dbReference>
<feature type="active site" description="Glycyl thioester intermediate" evidence="3">
    <location>
        <position position="1069"/>
    </location>
</feature>
<reference evidence="6" key="1">
    <citation type="submission" date="2021-01" db="EMBL/GenBank/DDBJ databases">
        <authorList>
            <person name="Corre E."/>
            <person name="Pelletier E."/>
            <person name="Niang G."/>
            <person name="Scheremetjew M."/>
            <person name="Finn R."/>
            <person name="Kale V."/>
            <person name="Holt S."/>
            <person name="Cochrane G."/>
            <person name="Meng A."/>
            <person name="Brown T."/>
            <person name="Cohen L."/>
        </authorList>
    </citation>
    <scope>NUCLEOTIDE SEQUENCE</scope>
    <source>
        <strain evidence="6">UTEX LB 985</strain>
    </source>
</reference>